<comment type="caution">
    <text evidence="4">The sequence shown here is derived from an EMBL/GenBank/DDBJ whole genome shotgun (WGS) entry which is preliminary data.</text>
</comment>
<accession>A0AAN9YRX2</accession>
<evidence type="ECO:0000313" key="4">
    <source>
        <dbReference type="EMBL" id="KAK7755166.1"/>
    </source>
</evidence>
<gene>
    <name evidence="4" type="ORF">SLS62_002981</name>
</gene>
<dbReference type="PANTHER" id="PTHR47706">
    <property type="entry name" value="NMRA-LIKE FAMILY PROTEIN"/>
    <property type="match status" value="1"/>
</dbReference>
<keyword evidence="1" id="KW-0521">NADP</keyword>
<feature type="domain" description="NmrA-like" evidence="3">
    <location>
        <begin position="5"/>
        <end position="158"/>
    </location>
</feature>
<evidence type="ECO:0000256" key="1">
    <source>
        <dbReference type="ARBA" id="ARBA00022857"/>
    </source>
</evidence>
<dbReference type="InterPro" id="IPR051609">
    <property type="entry name" value="NmrA/Isoflavone_reductase-like"/>
</dbReference>
<name>A0AAN9YRX2_9PEZI</name>
<sequence length="303" mass="32375">MATVKNVAIAGASGSLGSVVFAKLASSGKFNVRVLQRIGSTATFPPGTDVVEVDFASFDSLRAALAGQDAVVSTVATLAAKDQIALADATAAAGVKRIIPSEFGGNLDNPKARQLPFYAAKIQVQDHIIEKAKTTDLTYTFIYSSVFLDWTLEKGFMFDLSGKKNTLFNDGTSVFSATTLSSIGDAIVGVLSHLDETKNRSVRIQDLQISQGQLLELSKKAAPDRSWEVDYVNIDDAIAEAKARLARGLDGLETFRPYLWQTATDPEYGSLFGENDNELLGLKGKTEADVLAVIKSILSAKAT</sequence>
<evidence type="ECO:0000256" key="2">
    <source>
        <dbReference type="ARBA" id="ARBA00023002"/>
    </source>
</evidence>
<keyword evidence="2" id="KW-0560">Oxidoreductase</keyword>
<dbReference type="Gene3D" id="3.40.50.720">
    <property type="entry name" value="NAD(P)-binding Rossmann-like Domain"/>
    <property type="match status" value="1"/>
</dbReference>
<keyword evidence="5" id="KW-1185">Reference proteome</keyword>
<dbReference type="EMBL" id="JAKJXP020000015">
    <property type="protein sequence ID" value="KAK7755166.1"/>
    <property type="molecule type" value="Genomic_DNA"/>
</dbReference>
<dbReference type="Pfam" id="PF05368">
    <property type="entry name" value="NmrA"/>
    <property type="match status" value="1"/>
</dbReference>
<dbReference type="InterPro" id="IPR045312">
    <property type="entry name" value="PCBER-like"/>
</dbReference>
<dbReference type="InterPro" id="IPR008030">
    <property type="entry name" value="NmrA-like"/>
</dbReference>
<proteinExistence type="predicted"/>
<reference evidence="4 5" key="1">
    <citation type="submission" date="2024-02" db="EMBL/GenBank/DDBJ databases">
        <title>De novo assembly and annotation of 12 fungi associated with fruit tree decline syndrome in Ontario, Canada.</title>
        <authorList>
            <person name="Sulman M."/>
            <person name="Ellouze W."/>
            <person name="Ilyukhin E."/>
        </authorList>
    </citation>
    <scope>NUCLEOTIDE SEQUENCE [LARGE SCALE GENOMIC DNA]</scope>
    <source>
        <strain evidence="4 5">M11/M66-122</strain>
    </source>
</reference>
<dbReference type="Proteomes" id="UP001320420">
    <property type="component" value="Unassembled WGS sequence"/>
</dbReference>
<evidence type="ECO:0000259" key="3">
    <source>
        <dbReference type="Pfam" id="PF05368"/>
    </source>
</evidence>
<protein>
    <recommendedName>
        <fullName evidence="3">NmrA-like domain-containing protein</fullName>
    </recommendedName>
</protein>
<dbReference type="InterPro" id="IPR036291">
    <property type="entry name" value="NAD(P)-bd_dom_sf"/>
</dbReference>
<evidence type="ECO:0000313" key="5">
    <source>
        <dbReference type="Proteomes" id="UP001320420"/>
    </source>
</evidence>
<organism evidence="4 5">
    <name type="scientific">Diatrype stigma</name>
    <dbReference type="NCBI Taxonomy" id="117547"/>
    <lineage>
        <taxon>Eukaryota</taxon>
        <taxon>Fungi</taxon>
        <taxon>Dikarya</taxon>
        <taxon>Ascomycota</taxon>
        <taxon>Pezizomycotina</taxon>
        <taxon>Sordariomycetes</taxon>
        <taxon>Xylariomycetidae</taxon>
        <taxon>Xylariales</taxon>
        <taxon>Diatrypaceae</taxon>
        <taxon>Diatrype</taxon>
    </lineage>
</organism>
<dbReference type="GO" id="GO:0016491">
    <property type="term" value="F:oxidoreductase activity"/>
    <property type="evidence" value="ECO:0007669"/>
    <property type="project" value="UniProtKB-KW"/>
</dbReference>
<dbReference type="PANTHER" id="PTHR47706:SF1">
    <property type="entry name" value="CIPA-LIKE, PUTATIVE (AFU_ORTHOLOGUE AFUA_1G12460)-RELATED"/>
    <property type="match status" value="1"/>
</dbReference>
<dbReference type="SUPFAM" id="SSF51735">
    <property type="entry name" value="NAD(P)-binding Rossmann-fold domains"/>
    <property type="match status" value="1"/>
</dbReference>
<dbReference type="AlphaFoldDB" id="A0AAN9YRX2"/>
<dbReference type="CDD" id="cd05259">
    <property type="entry name" value="PCBER_SDR_a"/>
    <property type="match status" value="1"/>
</dbReference>